<dbReference type="Pfam" id="PF00126">
    <property type="entry name" value="HTH_1"/>
    <property type="match status" value="1"/>
</dbReference>
<keyword evidence="2" id="KW-0805">Transcription regulation</keyword>
<keyword evidence="4" id="KW-0804">Transcription</keyword>
<evidence type="ECO:0000313" key="7">
    <source>
        <dbReference type="Proteomes" id="UP000078503"/>
    </source>
</evidence>
<dbReference type="GO" id="GO:0000976">
    <property type="term" value="F:transcription cis-regulatory region binding"/>
    <property type="evidence" value="ECO:0007669"/>
    <property type="project" value="TreeGrafter"/>
</dbReference>
<dbReference type="PRINTS" id="PR00039">
    <property type="entry name" value="HTHLYSR"/>
</dbReference>
<dbReference type="EMBL" id="LVHF01000033">
    <property type="protein sequence ID" value="OAN10905.1"/>
    <property type="molecule type" value="Genomic_DNA"/>
</dbReference>
<evidence type="ECO:0000313" key="6">
    <source>
        <dbReference type="EMBL" id="OAN10905.1"/>
    </source>
</evidence>
<evidence type="ECO:0000256" key="4">
    <source>
        <dbReference type="ARBA" id="ARBA00023163"/>
    </source>
</evidence>
<comment type="caution">
    <text evidence="6">The sequence shown here is derived from an EMBL/GenBank/DDBJ whole genome shotgun (WGS) entry which is preliminary data.</text>
</comment>
<keyword evidence="7" id="KW-1185">Reference proteome</keyword>
<dbReference type="Gene3D" id="1.10.10.10">
    <property type="entry name" value="Winged helix-like DNA-binding domain superfamily/Winged helix DNA-binding domain"/>
    <property type="match status" value="1"/>
</dbReference>
<dbReference type="SUPFAM" id="SSF46785">
    <property type="entry name" value="Winged helix' DNA-binding domain"/>
    <property type="match status" value="1"/>
</dbReference>
<dbReference type="InterPro" id="IPR000847">
    <property type="entry name" value="LysR_HTH_N"/>
</dbReference>
<dbReference type="Gene3D" id="3.40.190.290">
    <property type="match status" value="1"/>
</dbReference>
<name>A0A178K1T2_9GAMM</name>
<evidence type="ECO:0000256" key="1">
    <source>
        <dbReference type="ARBA" id="ARBA00009437"/>
    </source>
</evidence>
<dbReference type="InterPro" id="IPR036388">
    <property type="entry name" value="WH-like_DNA-bd_sf"/>
</dbReference>
<dbReference type="InterPro" id="IPR005119">
    <property type="entry name" value="LysR_subst-bd"/>
</dbReference>
<evidence type="ECO:0000259" key="5">
    <source>
        <dbReference type="PROSITE" id="PS50931"/>
    </source>
</evidence>
<dbReference type="STRING" id="858640.A3K86_18115"/>
<dbReference type="SUPFAM" id="SSF53850">
    <property type="entry name" value="Periplasmic binding protein-like II"/>
    <property type="match status" value="1"/>
</dbReference>
<dbReference type="CDD" id="cd05466">
    <property type="entry name" value="PBP2_LTTR_substrate"/>
    <property type="match status" value="1"/>
</dbReference>
<feature type="domain" description="HTH lysR-type" evidence="5">
    <location>
        <begin position="4"/>
        <end position="61"/>
    </location>
</feature>
<dbReference type="Pfam" id="PF03466">
    <property type="entry name" value="LysR_substrate"/>
    <property type="match status" value="1"/>
</dbReference>
<reference evidence="6 7" key="1">
    <citation type="submission" date="2016-03" db="EMBL/GenBank/DDBJ databases">
        <title>Photobacterium proteolyticum sp. nov. a protease producing bacterium isolated from ocean sediments of Laizhou Bay.</title>
        <authorList>
            <person name="Li Y."/>
        </authorList>
    </citation>
    <scope>NUCLEOTIDE SEQUENCE [LARGE SCALE GENOMIC DNA]</scope>
    <source>
        <strain evidence="6 7">R-40508</strain>
    </source>
</reference>
<dbReference type="Proteomes" id="UP000078503">
    <property type="component" value="Unassembled WGS sequence"/>
</dbReference>
<evidence type="ECO:0000256" key="3">
    <source>
        <dbReference type="ARBA" id="ARBA00023125"/>
    </source>
</evidence>
<gene>
    <name evidence="6" type="ORF">A3K86_18115</name>
</gene>
<dbReference type="OrthoDB" id="196624at2"/>
<dbReference type="PROSITE" id="PS50931">
    <property type="entry name" value="HTH_LYSR"/>
    <property type="match status" value="1"/>
</dbReference>
<comment type="similarity">
    <text evidence="1">Belongs to the LysR transcriptional regulatory family.</text>
</comment>
<dbReference type="FunFam" id="1.10.10.10:FF:000001">
    <property type="entry name" value="LysR family transcriptional regulator"/>
    <property type="match status" value="1"/>
</dbReference>
<dbReference type="RefSeq" id="WP_084406676.1">
    <property type="nucleotide sequence ID" value="NZ_LVHF01000033.1"/>
</dbReference>
<dbReference type="PANTHER" id="PTHR30126:SF91">
    <property type="entry name" value="LYSR FAMILY TRANSCRIPTIONAL REGULATOR"/>
    <property type="match status" value="1"/>
</dbReference>
<organism evidence="6 7">
    <name type="scientific">Photobacterium jeanii</name>
    <dbReference type="NCBI Taxonomy" id="858640"/>
    <lineage>
        <taxon>Bacteria</taxon>
        <taxon>Pseudomonadati</taxon>
        <taxon>Pseudomonadota</taxon>
        <taxon>Gammaproteobacteria</taxon>
        <taxon>Vibrionales</taxon>
        <taxon>Vibrionaceae</taxon>
        <taxon>Photobacterium</taxon>
    </lineage>
</organism>
<accession>A0A178K1T2</accession>
<proteinExistence type="inferred from homology"/>
<sequence length="297" mass="33291">MRMLNLDQLSAFMTAAEKGSFSAAARHLGKSQGAISISINNLELDLGMTLFDRSGKYPVMTEQGIRLFDQAKVLLRQAERIQNYAKQANMAVEDSLTIVIEELIPVELIETTLEKVAQRYPLTVINLLRASGAEFEQLVSEGTALFGVCLVTDAVPRNMDFASIGNIEWSFICSPDFPLADLESVSIDDMLNERQIACKAMLEHPFWSSQGKISQEIWCAQYQHDLLHMVEQGIGWATVPSLLLEHKIESGTLKEFNPVFQTNSTAFLVDLMWRANERLGPVAQFLRSSLQQEFSLK</sequence>
<dbReference type="PANTHER" id="PTHR30126">
    <property type="entry name" value="HTH-TYPE TRANSCRIPTIONAL REGULATOR"/>
    <property type="match status" value="1"/>
</dbReference>
<dbReference type="GO" id="GO:0003700">
    <property type="term" value="F:DNA-binding transcription factor activity"/>
    <property type="evidence" value="ECO:0007669"/>
    <property type="project" value="InterPro"/>
</dbReference>
<evidence type="ECO:0000256" key="2">
    <source>
        <dbReference type="ARBA" id="ARBA00023015"/>
    </source>
</evidence>
<dbReference type="AlphaFoldDB" id="A0A178K1T2"/>
<protein>
    <recommendedName>
        <fullName evidence="5">HTH lysR-type domain-containing protein</fullName>
    </recommendedName>
</protein>
<dbReference type="InterPro" id="IPR036390">
    <property type="entry name" value="WH_DNA-bd_sf"/>
</dbReference>
<keyword evidence="3" id="KW-0238">DNA-binding</keyword>